<dbReference type="EMBL" id="CP030941">
    <property type="protein sequence ID" value="UUP17595.1"/>
    <property type="molecule type" value="Genomic_DNA"/>
</dbReference>
<accession>A0ABY5MHX3</accession>
<dbReference type="RefSeq" id="WP_338529910.1">
    <property type="nucleotide sequence ID" value="NZ_CP030941.1"/>
</dbReference>
<dbReference type="InterPro" id="IPR024399">
    <property type="entry name" value="DUF2628"/>
</dbReference>
<evidence type="ECO:0000313" key="3">
    <source>
        <dbReference type="EMBL" id="UUP17595.1"/>
    </source>
</evidence>
<evidence type="ECO:0000256" key="2">
    <source>
        <dbReference type="SAM" id="Phobius"/>
    </source>
</evidence>
<dbReference type="Pfam" id="PF10947">
    <property type="entry name" value="DUF2628"/>
    <property type="match status" value="1"/>
</dbReference>
<reference evidence="3 4" key="1">
    <citation type="submission" date="2018-07" db="EMBL/GenBank/DDBJ databases">
        <title>Genome sequence of Nitratireductor thuwali#1536.</title>
        <authorList>
            <person name="Michoud G."/>
            <person name="Merlino G."/>
            <person name="Sefrji F.O."/>
            <person name="Daffonchio D."/>
        </authorList>
    </citation>
    <scope>NUCLEOTIDE SEQUENCE [LARGE SCALE GENOMIC DNA]</scope>
    <source>
        <strain evidence="4">Nit1536</strain>
    </source>
</reference>
<keyword evidence="4" id="KW-1185">Reference proteome</keyword>
<keyword evidence="2" id="KW-0812">Transmembrane</keyword>
<name>A0ABY5MHX3_9HYPH</name>
<proteinExistence type="predicted"/>
<evidence type="ECO:0000256" key="1">
    <source>
        <dbReference type="SAM" id="MobiDB-lite"/>
    </source>
</evidence>
<protein>
    <recommendedName>
        <fullName evidence="5">DUF2628 domain-containing protein</fullName>
    </recommendedName>
</protein>
<feature type="transmembrane region" description="Helical" evidence="2">
    <location>
        <begin position="27"/>
        <end position="46"/>
    </location>
</feature>
<keyword evidence="2" id="KW-0472">Membrane</keyword>
<gene>
    <name evidence="3" type="ORF">NTH_02065</name>
</gene>
<dbReference type="Proteomes" id="UP001342418">
    <property type="component" value="Chromosome"/>
</dbReference>
<evidence type="ECO:0000313" key="4">
    <source>
        <dbReference type="Proteomes" id="UP001342418"/>
    </source>
</evidence>
<sequence length="167" mass="18138">MASYLVVEPETETGDAAEKAVVLRDGFSFFAFLAPVIWFLVHRMWWEALAALALALALAALGTVAGYSAAAFIVSLCVSFLIGMEAQSWRVASLQRRGWHVWGVVEANSKDEAEIRYAAESASGPQYVRTSQRPAAAPPPVPWGSAGNPVAQRRHSTFGLIDYPRKS</sequence>
<organism evidence="3 4">
    <name type="scientific">Nitratireductor thuwali</name>
    <dbReference type="NCBI Taxonomy" id="2267699"/>
    <lineage>
        <taxon>Bacteria</taxon>
        <taxon>Pseudomonadati</taxon>
        <taxon>Pseudomonadota</taxon>
        <taxon>Alphaproteobacteria</taxon>
        <taxon>Hyphomicrobiales</taxon>
        <taxon>Phyllobacteriaceae</taxon>
        <taxon>Nitratireductor</taxon>
    </lineage>
</organism>
<keyword evidence="2" id="KW-1133">Transmembrane helix</keyword>
<feature type="region of interest" description="Disordered" evidence="1">
    <location>
        <begin position="126"/>
        <end position="154"/>
    </location>
</feature>
<feature type="transmembrane region" description="Helical" evidence="2">
    <location>
        <begin position="52"/>
        <end position="82"/>
    </location>
</feature>
<evidence type="ECO:0008006" key="5">
    <source>
        <dbReference type="Google" id="ProtNLM"/>
    </source>
</evidence>